<feature type="transmembrane region" description="Helical" evidence="14">
    <location>
        <begin position="297"/>
        <end position="319"/>
    </location>
</feature>
<comment type="caution">
    <text evidence="14">Lacks conserved residue(s) required for the propagation of feature annotation.</text>
</comment>
<keyword evidence="9" id="KW-0256">Endoplasmic reticulum</keyword>
<evidence type="ECO:0000256" key="6">
    <source>
        <dbReference type="ARBA" id="ARBA00022676"/>
    </source>
</evidence>
<reference evidence="16" key="1">
    <citation type="submission" date="2025-08" db="UniProtKB">
        <authorList>
            <consortium name="RefSeq"/>
        </authorList>
    </citation>
    <scope>IDENTIFICATION</scope>
</reference>
<comment type="pathway">
    <text evidence="2">Protein modification; protein glycosylation.</text>
</comment>
<evidence type="ECO:0000256" key="1">
    <source>
        <dbReference type="ARBA" id="ARBA00004477"/>
    </source>
</evidence>
<feature type="transmembrane region" description="Helical" evidence="14">
    <location>
        <begin position="374"/>
        <end position="392"/>
    </location>
</feature>
<feature type="transmembrane region" description="Helical" evidence="14">
    <location>
        <begin position="12"/>
        <end position="31"/>
    </location>
</feature>
<evidence type="ECO:0000256" key="5">
    <source>
        <dbReference type="ARBA" id="ARBA00018512"/>
    </source>
</evidence>
<evidence type="ECO:0000256" key="11">
    <source>
        <dbReference type="ARBA" id="ARBA00023136"/>
    </source>
</evidence>
<feature type="transmembrane region" description="Helical" evidence="14">
    <location>
        <begin position="100"/>
        <end position="121"/>
    </location>
</feature>
<evidence type="ECO:0000256" key="3">
    <source>
        <dbReference type="ARBA" id="ARBA00010600"/>
    </source>
</evidence>
<organism evidence="15 16">
    <name type="scientific">Priapulus caudatus</name>
    <name type="common">Priapulid worm</name>
    <dbReference type="NCBI Taxonomy" id="37621"/>
    <lineage>
        <taxon>Eukaryota</taxon>
        <taxon>Metazoa</taxon>
        <taxon>Ecdysozoa</taxon>
        <taxon>Scalidophora</taxon>
        <taxon>Priapulida</taxon>
        <taxon>Priapulimorpha</taxon>
        <taxon>Priapulimorphida</taxon>
        <taxon>Priapulidae</taxon>
        <taxon>Priapulus</taxon>
    </lineage>
</organism>
<evidence type="ECO:0000256" key="9">
    <source>
        <dbReference type="ARBA" id="ARBA00022824"/>
    </source>
</evidence>
<dbReference type="Pfam" id="PF04922">
    <property type="entry name" value="DIE2_ALG10"/>
    <property type="match status" value="1"/>
</dbReference>
<keyword evidence="10 14" id="KW-1133">Transmembrane helix</keyword>
<evidence type="ECO:0000256" key="8">
    <source>
        <dbReference type="ARBA" id="ARBA00022692"/>
    </source>
</evidence>
<evidence type="ECO:0000256" key="4">
    <source>
        <dbReference type="ARBA" id="ARBA00011967"/>
    </source>
</evidence>
<evidence type="ECO:0000313" key="16">
    <source>
        <dbReference type="RefSeq" id="XP_014678723.1"/>
    </source>
</evidence>
<comment type="function">
    <text evidence="12">Dol-P-Glc:Glc(2)Man(9)GlcNAc(2)-PP-Dol alpha-1,2-glucosyltransferase that operates in the biosynthetic pathway of dolichol-linked oligosaccharides, the glycan precursors employed in protein asparagine (N)-glycosylation. The assembly of dolichol-linked oligosaccharides begins on the cytosolic side of the endoplasmic reticulum membrane and finishes in its lumen. The sequential addition of sugars to dolichol pyrophosphate produces dolichol-linked oligosaccharides containing fourteen sugars, including two GlcNAcs, nine mannoses and three glucoses. Once assembled, the oligosaccharide is transferred from the lipid to nascent proteins by oligosaccharyltransferases. In the lumen of the endoplasmic reticulum, adds the third and last glucose residue from dolichyl phosphate glucose (Dol-P-Glc) onto the lipid-linked oligosaccharide intermediate Glc(2)Man(9)GlcNAc(2)-PP-Dol to produce Glc(3)Man(9)GlcNAc(2)-PP-Dol.</text>
</comment>
<gene>
    <name evidence="16" type="primary">LOC106818536</name>
</gene>
<comment type="subcellular location">
    <subcellularLocation>
        <location evidence="1">Endoplasmic reticulum membrane</location>
        <topology evidence="1">Multi-pass membrane protein</topology>
    </subcellularLocation>
</comment>
<comment type="catalytic activity">
    <reaction evidence="13">
        <text>an alpha-D-Glc-(1-&gt;3)-alpha-D-Glc-(1-&gt;3)-alpha-D-Man-(1-&gt;2)-alpha-D-Man-(1-&gt;2)-alpha-D-Man-(1-&gt;3)-[alpha-D-Man-(1-&gt;2)-alpha-D-Man-(1-&gt;3)-[alpha-D-Man-(1-&gt;2)-alpha-D-Man-(1-&gt;6)]-alpha-D-Man-(1-&gt;6)]-beta-D-Man-(1-&gt;4)-beta-D-GlcNAc-(1-&gt;4)-alpha-D-GlcNAc-diphospho-di-trans,poly-cis-dolichol + a di-trans,poly-cis-dolichyl beta-D-glucosyl phosphate = a alpha-D-Glc-(1-&gt;2)-alpha-D-Glc-(1-&gt;3)-alpha-D-Glc-(1-&gt;3)-alpha-D-Man-(1-&gt;2)-alpha-D-Man-(1-&gt;2)-alpha-D-Man-(1-&gt;3)-[alpha-D-Man-(1-&gt;2)-alpha-D-Man-(1-&gt;3)-[alpha-D-Man-(1-&gt;2)-alpha-D-Man-(1-&gt;6)]-alpha-D-Man-(1-&gt;6)]-beta-D-Man-(1-&gt;4)-beta-D-GlcNAc-(1-&gt;4)-alpha-D-GlcNAc-diphospho-di-trans,poly-cis-dolichol + a di-trans,poly-cis-dolichyl phosphate + H(+)</text>
        <dbReference type="Rhea" id="RHEA:29543"/>
        <dbReference type="Rhea" id="RHEA-COMP:19498"/>
        <dbReference type="Rhea" id="RHEA-COMP:19502"/>
        <dbReference type="Rhea" id="RHEA-COMP:19512"/>
        <dbReference type="Rhea" id="RHEA-COMP:19522"/>
        <dbReference type="ChEBI" id="CHEBI:15378"/>
        <dbReference type="ChEBI" id="CHEBI:57525"/>
        <dbReference type="ChEBI" id="CHEBI:57683"/>
        <dbReference type="ChEBI" id="CHEBI:132522"/>
        <dbReference type="ChEBI" id="CHEBI:132523"/>
        <dbReference type="EC" id="2.4.1.256"/>
    </reaction>
    <physiologicalReaction direction="left-to-right" evidence="13">
        <dbReference type="Rhea" id="RHEA:29544"/>
    </physiologicalReaction>
</comment>
<keyword evidence="7" id="KW-0808">Transferase</keyword>
<feature type="transmembrane region" description="Helical" evidence="14">
    <location>
        <begin position="404"/>
        <end position="426"/>
    </location>
</feature>
<evidence type="ECO:0000256" key="13">
    <source>
        <dbReference type="ARBA" id="ARBA00048064"/>
    </source>
</evidence>
<keyword evidence="11 14" id="KW-0472">Membrane</keyword>
<dbReference type="PIRSF" id="PIRSF028810">
    <property type="entry name" value="Alpha1_2_glucosyltferase_Alg10"/>
    <property type="match status" value="1"/>
</dbReference>
<evidence type="ECO:0000256" key="14">
    <source>
        <dbReference type="PIRNR" id="PIRNR028810"/>
    </source>
</evidence>
<proteinExistence type="inferred from homology"/>
<evidence type="ECO:0000256" key="12">
    <source>
        <dbReference type="ARBA" id="ARBA00044727"/>
    </source>
</evidence>
<dbReference type="PANTHER" id="PTHR12989">
    <property type="entry name" value="ALPHA-1,2-GLUCOSYLTRANSFERASE ALG10"/>
    <property type="match status" value="1"/>
</dbReference>
<keyword evidence="6 14" id="KW-0328">Glycosyltransferase</keyword>
<evidence type="ECO:0000313" key="15">
    <source>
        <dbReference type="Proteomes" id="UP000695022"/>
    </source>
</evidence>
<dbReference type="EC" id="2.4.1.256" evidence="4 14"/>
<feature type="transmembrane region" description="Helical" evidence="14">
    <location>
        <begin position="331"/>
        <end position="354"/>
    </location>
</feature>
<keyword evidence="15" id="KW-1185">Reference proteome</keyword>
<feature type="transmembrane region" description="Helical" evidence="14">
    <location>
        <begin position="133"/>
        <end position="154"/>
    </location>
</feature>
<feature type="transmembrane region" description="Helical" evidence="14">
    <location>
        <begin position="257"/>
        <end position="277"/>
    </location>
</feature>
<sequence length="480" mass="54608">MAAPMYSGANLLFLEVSGVFFGLSIYILTVINNEQPEPYMDEIFHIPQAQSYCEGNFTKWDPMITTLPGLYLVSVGLLKPLAVLFKFHNLEFCTPFWLRSINVLFAVGNLYVIWCILWKLHYQTSKDFSTNRALLAAINLTLFPVLYFFTFLYYTDAGSVFFALLLYLLSLHGNHAAAAAVGACAVAMRQTNIVWAAFACGCAVTARVTAYAQCGSTMERDDGRQLSEREYVDLLRAAMRRVLADPKRGVAGIARQVAAVAWPYAILAAGFVAFVAYNGSLVVGDRSSHRASFHVPQLFYLCAFSTVFAFPFTVGRRTAAHFVRCLRRRPCLALGLAAAMLPAVHWLTYVHPYLLADNRHYPFYVWRKVFERHALVRYLLVGAYVFALWSCYVRLCSRTPPWKLVFAACCSLATVPQSLLEFRYFILPYLMFRLHMRTFSPWKLSMELAFYVAVNVATLRLFLEKPFAWPDVSVKQRFMW</sequence>
<dbReference type="InterPro" id="IPR016900">
    <property type="entry name" value="Alg10"/>
</dbReference>
<dbReference type="GeneID" id="106818536"/>
<dbReference type="Proteomes" id="UP000695022">
    <property type="component" value="Unplaced"/>
</dbReference>
<evidence type="ECO:0000256" key="7">
    <source>
        <dbReference type="ARBA" id="ARBA00022679"/>
    </source>
</evidence>
<feature type="transmembrane region" description="Helical" evidence="14">
    <location>
        <begin position="69"/>
        <end position="88"/>
    </location>
</feature>
<evidence type="ECO:0000256" key="10">
    <source>
        <dbReference type="ARBA" id="ARBA00022989"/>
    </source>
</evidence>
<dbReference type="PANTHER" id="PTHR12989:SF10">
    <property type="entry name" value="DOL-P-GLC:GLC(2)MAN(9)GLCNAC(2)-PP-DOL ALPHA-1,2-GLUCOSYLTRANSFERASE-RELATED"/>
    <property type="match status" value="1"/>
</dbReference>
<keyword evidence="8 14" id="KW-0812">Transmembrane</keyword>
<comment type="similarity">
    <text evidence="3 14">Belongs to the ALG10 glucosyltransferase family.</text>
</comment>
<feature type="transmembrane region" description="Helical" evidence="14">
    <location>
        <begin position="160"/>
        <end position="188"/>
    </location>
</feature>
<dbReference type="RefSeq" id="XP_014678723.1">
    <property type="nucleotide sequence ID" value="XM_014823237.1"/>
</dbReference>
<accession>A0ABM1F2Q2</accession>
<name>A0ABM1F2Q2_PRICU</name>
<evidence type="ECO:0000256" key="2">
    <source>
        <dbReference type="ARBA" id="ARBA00004922"/>
    </source>
</evidence>
<protein>
    <recommendedName>
        <fullName evidence="5 14">Dol-P-Glc:Glc(2)Man(9)GlcNAc(2)-PP-Dol alpha-1,2-glucosyltransferase</fullName>
        <ecNumber evidence="4 14">2.4.1.256</ecNumber>
    </recommendedName>
</protein>